<dbReference type="Proteomes" id="UP000182977">
    <property type="component" value="Chromosome I"/>
</dbReference>
<keyword evidence="3" id="KW-0597">Phosphoprotein</keyword>
<dbReference type="PANTHER" id="PTHR24421">
    <property type="entry name" value="NITRATE/NITRITE SENSOR PROTEIN NARX-RELATED"/>
    <property type="match status" value="1"/>
</dbReference>
<dbReference type="EC" id="2.7.13.3" evidence="2"/>
<keyword evidence="9" id="KW-0812">Transmembrane</keyword>
<keyword evidence="6 13" id="KW-0418">Kinase</keyword>
<protein>
    <recommendedName>
        <fullName evidence="2">histidine kinase</fullName>
        <ecNumber evidence="2">2.7.13.3</ecNumber>
    </recommendedName>
</protein>
<keyword evidence="7" id="KW-0067">ATP-binding</keyword>
<dbReference type="PANTHER" id="PTHR24421:SF10">
    <property type="entry name" value="NITRATE_NITRITE SENSOR PROTEIN NARQ"/>
    <property type="match status" value="1"/>
</dbReference>
<evidence type="ECO:0000259" key="11">
    <source>
        <dbReference type="Pfam" id="PF07730"/>
    </source>
</evidence>
<feature type="transmembrane region" description="Helical" evidence="9">
    <location>
        <begin position="47"/>
        <end position="69"/>
    </location>
</feature>
<dbReference type="Gene3D" id="1.20.5.1930">
    <property type="match status" value="1"/>
</dbReference>
<dbReference type="OrthoDB" id="5242012at2"/>
<evidence type="ECO:0000256" key="3">
    <source>
        <dbReference type="ARBA" id="ARBA00022553"/>
    </source>
</evidence>
<evidence type="ECO:0000259" key="12">
    <source>
        <dbReference type="Pfam" id="PF13796"/>
    </source>
</evidence>
<dbReference type="GO" id="GO:0016020">
    <property type="term" value="C:membrane"/>
    <property type="evidence" value="ECO:0007669"/>
    <property type="project" value="InterPro"/>
</dbReference>
<dbReference type="GO" id="GO:0000155">
    <property type="term" value="F:phosphorelay sensor kinase activity"/>
    <property type="evidence" value="ECO:0007669"/>
    <property type="project" value="InterPro"/>
</dbReference>
<dbReference type="CDD" id="cd16917">
    <property type="entry name" value="HATPase_UhpB-NarQ-NarX-like"/>
    <property type="match status" value="1"/>
</dbReference>
<proteinExistence type="predicted"/>
<dbReference type="EMBL" id="LT629791">
    <property type="protein sequence ID" value="SDU80914.1"/>
    <property type="molecule type" value="Genomic_DNA"/>
</dbReference>
<dbReference type="InterPro" id="IPR011712">
    <property type="entry name" value="Sig_transdc_His_kin_sub3_dim/P"/>
</dbReference>
<reference evidence="14" key="1">
    <citation type="submission" date="2016-10" db="EMBL/GenBank/DDBJ databases">
        <authorList>
            <person name="Varghese N."/>
            <person name="Submissions S."/>
        </authorList>
    </citation>
    <scope>NUCLEOTIDE SEQUENCE [LARGE SCALE GENOMIC DNA]</scope>
    <source>
        <strain evidence="14">DSM 45079</strain>
    </source>
</reference>
<dbReference type="InterPro" id="IPR036890">
    <property type="entry name" value="HATPase_C_sf"/>
</dbReference>
<feature type="domain" description="Histidine kinase/HSP90-like ATPase" evidence="10">
    <location>
        <begin position="339"/>
        <end position="426"/>
    </location>
</feature>
<keyword evidence="5" id="KW-0547">Nucleotide-binding</keyword>
<evidence type="ECO:0000256" key="4">
    <source>
        <dbReference type="ARBA" id="ARBA00022679"/>
    </source>
</evidence>
<evidence type="ECO:0000256" key="8">
    <source>
        <dbReference type="ARBA" id="ARBA00023012"/>
    </source>
</evidence>
<name>A0A1H2LJD7_9ACTN</name>
<evidence type="ECO:0000313" key="14">
    <source>
        <dbReference type="Proteomes" id="UP000182977"/>
    </source>
</evidence>
<dbReference type="Pfam" id="PF13796">
    <property type="entry name" value="Sensor"/>
    <property type="match status" value="1"/>
</dbReference>
<keyword evidence="9" id="KW-1133">Transmembrane helix</keyword>
<comment type="catalytic activity">
    <reaction evidence="1">
        <text>ATP + protein L-histidine = ADP + protein N-phospho-L-histidine.</text>
        <dbReference type="EC" id="2.7.13.3"/>
    </reaction>
</comment>
<evidence type="ECO:0000256" key="7">
    <source>
        <dbReference type="ARBA" id="ARBA00022840"/>
    </source>
</evidence>
<feature type="transmembrane region" description="Helical" evidence="9">
    <location>
        <begin position="20"/>
        <end position="41"/>
    </location>
</feature>
<dbReference type="AlphaFoldDB" id="A0A1H2LJD7"/>
<feature type="transmembrane region" description="Helical" evidence="9">
    <location>
        <begin position="174"/>
        <end position="192"/>
    </location>
</feature>
<evidence type="ECO:0000256" key="9">
    <source>
        <dbReference type="SAM" id="Phobius"/>
    </source>
</evidence>
<keyword evidence="8" id="KW-0902">Two-component regulatory system</keyword>
<keyword evidence="9" id="KW-0472">Membrane</keyword>
<evidence type="ECO:0000256" key="2">
    <source>
        <dbReference type="ARBA" id="ARBA00012438"/>
    </source>
</evidence>
<feature type="domain" description="Signal transduction histidine kinase subgroup 3 dimerisation and phosphoacceptor" evidence="11">
    <location>
        <begin position="237"/>
        <end position="300"/>
    </location>
</feature>
<dbReference type="InterPro" id="IPR025828">
    <property type="entry name" value="Put_sensor_dom"/>
</dbReference>
<dbReference type="InterPro" id="IPR003594">
    <property type="entry name" value="HATPase_dom"/>
</dbReference>
<dbReference type="RefSeq" id="WP_046768828.1">
    <property type="nucleotide sequence ID" value="NZ_KQ061228.1"/>
</dbReference>
<dbReference type="InterPro" id="IPR050482">
    <property type="entry name" value="Sensor_HK_TwoCompSys"/>
</dbReference>
<dbReference type="Pfam" id="PF07730">
    <property type="entry name" value="HisKA_3"/>
    <property type="match status" value="1"/>
</dbReference>
<dbReference type="GO" id="GO:0005524">
    <property type="term" value="F:ATP binding"/>
    <property type="evidence" value="ECO:0007669"/>
    <property type="project" value="UniProtKB-KW"/>
</dbReference>
<evidence type="ECO:0000256" key="5">
    <source>
        <dbReference type="ARBA" id="ARBA00022741"/>
    </source>
</evidence>
<accession>A0A1H2LJD7</accession>
<evidence type="ECO:0000259" key="10">
    <source>
        <dbReference type="Pfam" id="PF02518"/>
    </source>
</evidence>
<sequence length="432" mass="46217">MNTQITDRPRAGWRQVPRDLAYLLPGLPIAIASFTIMVTGFALGAGLFVLAFLGLIVWIAMLGTARGFAVAERARVALMEDRPVGPAYHRPASGKGLGRLFSYLRDPLAWREWGFGILILPIRCFTWSMTVAWTSAALGGTSYVLWEWALPRDNDDNETLAELIGLGDGRLADVALNTGIGVVFLVTLPYLLRAFALTESSLAWAMLTNENAALRARADELSRSRTAVVQAEADTLRRVERDIHDGPQQRLVRLTMDLESAQRRFDDDPDAARPLLEGAVTQTKEALAELRAVSRGIAPPILTDRGLPAALAAATARCPVPTTLDVGQDLAERLPSAVENAAYFVVTESLTNVAKHSQATQCAVSVIRVGDVLHVQIADNGRGGAHLGKGHGLAGLADRLAGVDGRLDVVSPPSGGTTVTAELPIQAASTAR</sequence>
<evidence type="ECO:0000313" key="13">
    <source>
        <dbReference type="EMBL" id="SDU80914.1"/>
    </source>
</evidence>
<feature type="domain" description="Putative sensor" evidence="12">
    <location>
        <begin position="22"/>
        <end position="207"/>
    </location>
</feature>
<dbReference type="Gene3D" id="3.30.565.10">
    <property type="entry name" value="Histidine kinase-like ATPase, C-terminal domain"/>
    <property type="match status" value="1"/>
</dbReference>
<evidence type="ECO:0000256" key="6">
    <source>
        <dbReference type="ARBA" id="ARBA00022777"/>
    </source>
</evidence>
<dbReference type="STRING" id="419479.SAMN04488563_6241"/>
<dbReference type="GO" id="GO:0046983">
    <property type="term" value="F:protein dimerization activity"/>
    <property type="evidence" value="ECO:0007669"/>
    <property type="project" value="InterPro"/>
</dbReference>
<dbReference type="Pfam" id="PF02518">
    <property type="entry name" value="HATPase_c"/>
    <property type="match status" value="1"/>
</dbReference>
<organism evidence="13 14">
    <name type="scientific">Jiangella alkaliphila</name>
    <dbReference type="NCBI Taxonomy" id="419479"/>
    <lineage>
        <taxon>Bacteria</taxon>
        <taxon>Bacillati</taxon>
        <taxon>Actinomycetota</taxon>
        <taxon>Actinomycetes</taxon>
        <taxon>Jiangellales</taxon>
        <taxon>Jiangellaceae</taxon>
        <taxon>Jiangella</taxon>
    </lineage>
</organism>
<dbReference type="SUPFAM" id="SSF55874">
    <property type="entry name" value="ATPase domain of HSP90 chaperone/DNA topoisomerase II/histidine kinase"/>
    <property type="match status" value="1"/>
</dbReference>
<gene>
    <name evidence="13" type="ORF">SAMN04488563_6241</name>
</gene>
<keyword evidence="4" id="KW-0808">Transferase</keyword>
<evidence type="ECO:0000256" key="1">
    <source>
        <dbReference type="ARBA" id="ARBA00000085"/>
    </source>
</evidence>
<keyword evidence="14" id="KW-1185">Reference proteome</keyword>